<dbReference type="EMBL" id="CM029050">
    <property type="protein sequence ID" value="KAG2568194.1"/>
    <property type="molecule type" value="Genomic_DNA"/>
</dbReference>
<dbReference type="AlphaFoldDB" id="A0A8T0QD87"/>
<accession>A0A8T0QD87</accession>
<gene>
    <name evidence="1" type="ORF">PVAP13_7NG300424</name>
</gene>
<reference evidence="1" key="1">
    <citation type="submission" date="2020-05" db="EMBL/GenBank/DDBJ databases">
        <title>WGS assembly of Panicum virgatum.</title>
        <authorList>
            <person name="Lovell J.T."/>
            <person name="Jenkins J."/>
            <person name="Shu S."/>
            <person name="Juenger T.E."/>
            <person name="Schmutz J."/>
        </authorList>
    </citation>
    <scope>NUCLEOTIDE SEQUENCE</scope>
    <source>
        <strain evidence="1">AP13</strain>
    </source>
</reference>
<feature type="non-terminal residue" evidence="1">
    <location>
        <position position="136"/>
    </location>
</feature>
<name>A0A8T0QD87_PANVG</name>
<dbReference type="Proteomes" id="UP000823388">
    <property type="component" value="Chromosome 7N"/>
</dbReference>
<evidence type="ECO:0000313" key="2">
    <source>
        <dbReference type="Proteomes" id="UP000823388"/>
    </source>
</evidence>
<organism evidence="1 2">
    <name type="scientific">Panicum virgatum</name>
    <name type="common">Blackwell switchgrass</name>
    <dbReference type="NCBI Taxonomy" id="38727"/>
    <lineage>
        <taxon>Eukaryota</taxon>
        <taxon>Viridiplantae</taxon>
        <taxon>Streptophyta</taxon>
        <taxon>Embryophyta</taxon>
        <taxon>Tracheophyta</taxon>
        <taxon>Spermatophyta</taxon>
        <taxon>Magnoliopsida</taxon>
        <taxon>Liliopsida</taxon>
        <taxon>Poales</taxon>
        <taxon>Poaceae</taxon>
        <taxon>PACMAD clade</taxon>
        <taxon>Panicoideae</taxon>
        <taxon>Panicodae</taxon>
        <taxon>Paniceae</taxon>
        <taxon>Panicinae</taxon>
        <taxon>Panicum</taxon>
        <taxon>Panicum sect. Hiantes</taxon>
    </lineage>
</organism>
<comment type="caution">
    <text evidence="1">The sequence shown here is derived from an EMBL/GenBank/DDBJ whole genome shotgun (WGS) entry which is preliminary data.</text>
</comment>
<evidence type="ECO:0000313" key="1">
    <source>
        <dbReference type="EMBL" id="KAG2568194.1"/>
    </source>
</evidence>
<dbReference type="PANTHER" id="PTHR33116:SF86">
    <property type="entry name" value="REVERSE TRANSCRIPTASE DOMAIN-CONTAINING PROTEIN"/>
    <property type="match status" value="1"/>
</dbReference>
<proteinExistence type="predicted"/>
<dbReference type="PANTHER" id="PTHR33116">
    <property type="entry name" value="REVERSE TRANSCRIPTASE ZINC-BINDING DOMAIN-CONTAINING PROTEIN-RELATED-RELATED"/>
    <property type="match status" value="1"/>
</dbReference>
<sequence>MSVFLLPNSLHNALERRIRQFWWGELAGKRKTHWIPWQKFSRARGEGGLGFRDLKLFNQALLGRQAWRLVDRPQSLCARVLRAKYYPTGNLFDTAFPANQSPTRKAIVHGLELVKKGVCWKIGSGENVRIWRDPWL</sequence>
<keyword evidence="2" id="KW-1185">Reference proteome</keyword>
<protein>
    <submittedName>
        <fullName evidence="1">Uncharacterized protein</fullName>
    </submittedName>
</protein>